<feature type="non-terminal residue" evidence="1">
    <location>
        <position position="1"/>
    </location>
</feature>
<keyword evidence="2" id="KW-1185">Reference proteome</keyword>
<dbReference type="AlphaFoldDB" id="A0A433TG85"/>
<dbReference type="GO" id="GO:0000171">
    <property type="term" value="F:ribonuclease MRP activity"/>
    <property type="evidence" value="ECO:0007669"/>
    <property type="project" value="TreeGrafter"/>
</dbReference>
<dbReference type="OrthoDB" id="63112at2759"/>
<dbReference type="GO" id="GO:0030681">
    <property type="term" value="C:multimeric ribonuclease P complex"/>
    <property type="evidence" value="ECO:0007669"/>
    <property type="project" value="TreeGrafter"/>
</dbReference>
<accession>A0A433TG85</accession>
<evidence type="ECO:0000313" key="1">
    <source>
        <dbReference type="EMBL" id="RUS80583.1"/>
    </source>
</evidence>
<protein>
    <submittedName>
        <fullName evidence="1">Uncharacterized protein</fullName>
    </submittedName>
</protein>
<sequence length="362" mass="40868">VEVSKDLSLYNFSCCHTETVQGCQDSCLNRSQFTDKGENQVTLILPGANCLPESILECFTDQLYYKVHRLPVYRLVEVPFLQAFVKKGSIYMLSANTRLDTHDCVAVIPSGWLVLYLTKDTYNELGLEACKQTHQQKSNDKYVVKINLLANHFKPGKKNYDSTLWCLKNRLGLTFDFYMAWEPHQKDVCSSSVSSYFLDKCGKVERGHLTRKRKLLTSLLCPKVKVDNPLAITDKDACHFLEIFEWMGAVACSIDMSVPDEEGSYVSSFHCPEPNHNCPRCCVFQVSGFITPGTVFQLFKALKTYAAANTHSPPASLTTHGFRDSPITHTTCPHQFHTCGDNLTSFLYGSDNQCWLYRAVAS</sequence>
<dbReference type="STRING" id="188477.A0A433TG85"/>
<proteinExistence type="predicted"/>
<evidence type="ECO:0000313" key="2">
    <source>
        <dbReference type="Proteomes" id="UP000271974"/>
    </source>
</evidence>
<dbReference type="GO" id="GO:0000172">
    <property type="term" value="C:ribonuclease MRP complex"/>
    <property type="evidence" value="ECO:0007669"/>
    <property type="project" value="TreeGrafter"/>
</dbReference>
<dbReference type="GO" id="GO:0001682">
    <property type="term" value="P:tRNA 5'-leader removal"/>
    <property type="evidence" value="ECO:0007669"/>
    <property type="project" value="InterPro"/>
</dbReference>
<dbReference type="Proteomes" id="UP000271974">
    <property type="component" value="Unassembled WGS sequence"/>
</dbReference>
<dbReference type="InterPro" id="IPR013893">
    <property type="entry name" value="RNase_P_Rpp40"/>
</dbReference>
<dbReference type="Pfam" id="PF08584">
    <property type="entry name" value="Ribonuc_P_40"/>
    <property type="match status" value="1"/>
</dbReference>
<dbReference type="EMBL" id="RQTK01000383">
    <property type="protein sequence ID" value="RUS80583.1"/>
    <property type="molecule type" value="Genomic_DNA"/>
</dbReference>
<comment type="caution">
    <text evidence="1">The sequence shown here is derived from an EMBL/GenBank/DDBJ whole genome shotgun (WGS) entry which is preliminary data.</text>
</comment>
<dbReference type="PANTHER" id="PTHR15396:SF1">
    <property type="entry name" value="RIBONUCLEASE P PROTEIN SUBUNIT P40"/>
    <property type="match status" value="1"/>
</dbReference>
<gene>
    <name evidence="1" type="ORF">EGW08_011638</name>
</gene>
<dbReference type="PANTHER" id="PTHR15396">
    <property type="entry name" value="RIBONUCLEASE P PROTEIN SUBUNIT P40"/>
    <property type="match status" value="1"/>
</dbReference>
<organism evidence="1 2">
    <name type="scientific">Elysia chlorotica</name>
    <name type="common">Eastern emerald elysia</name>
    <name type="synonym">Sea slug</name>
    <dbReference type="NCBI Taxonomy" id="188477"/>
    <lineage>
        <taxon>Eukaryota</taxon>
        <taxon>Metazoa</taxon>
        <taxon>Spiralia</taxon>
        <taxon>Lophotrochozoa</taxon>
        <taxon>Mollusca</taxon>
        <taxon>Gastropoda</taxon>
        <taxon>Heterobranchia</taxon>
        <taxon>Euthyneura</taxon>
        <taxon>Panpulmonata</taxon>
        <taxon>Sacoglossa</taxon>
        <taxon>Placobranchoidea</taxon>
        <taxon>Plakobranchidae</taxon>
        <taxon>Elysia</taxon>
    </lineage>
</organism>
<dbReference type="GO" id="GO:0004526">
    <property type="term" value="F:ribonuclease P activity"/>
    <property type="evidence" value="ECO:0007669"/>
    <property type="project" value="TreeGrafter"/>
</dbReference>
<reference evidence="1 2" key="1">
    <citation type="submission" date="2019-01" db="EMBL/GenBank/DDBJ databases">
        <title>A draft genome assembly of the solar-powered sea slug Elysia chlorotica.</title>
        <authorList>
            <person name="Cai H."/>
            <person name="Li Q."/>
            <person name="Fang X."/>
            <person name="Li J."/>
            <person name="Curtis N.E."/>
            <person name="Altenburger A."/>
            <person name="Shibata T."/>
            <person name="Feng M."/>
            <person name="Maeda T."/>
            <person name="Schwartz J.A."/>
            <person name="Shigenobu S."/>
            <person name="Lundholm N."/>
            <person name="Nishiyama T."/>
            <person name="Yang H."/>
            <person name="Hasebe M."/>
            <person name="Li S."/>
            <person name="Pierce S.K."/>
            <person name="Wang J."/>
        </authorList>
    </citation>
    <scope>NUCLEOTIDE SEQUENCE [LARGE SCALE GENOMIC DNA]</scope>
    <source>
        <strain evidence="1">EC2010</strain>
        <tissue evidence="1">Whole organism of an adult</tissue>
    </source>
</reference>
<name>A0A433TG85_ELYCH</name>
<dbReference type="GO" id="GO:0000447">
    <property type="term" value="P:endonucleolytic cleavage in ITS1 to separate SSU-rRNA from 5.8S rRNA and LSU-rRNA from tricistronic rRNA transcript (SSU-rRNA, 5.8S rRNA, LSU-rRNA)"/>
    <property type="evidence" value="ECO:0007669"/>
    <property type="project" value="TreeGrafter"/>
</dbReference>